<evidence type="ECO:0000313" key="8">
    <source>
        <dbReference type="Proteomes" id="UP000642876"/>
    </source>
</evidence>
<evidence type="ECO:0000313" key="5">
    <source>
        <dbReference type="EMBL" id="MBC3178054.1"/>
    </source>
</evidence>
<dbReference type="Proteomes" id="UP000642876">
    <property type="component" value="Unassembled WGS sequence"/>
</dbReference>
<keyword evidence="1 3" id="KW-0963">Cytoplasm</keyword>
<keyword evidence="8" id="KW-1185">Reference proteome</keyword>
<comment type="similarity">
    <text evidence="3">Belongs to the RimP family.</text>
</comment>
<dbReference type="RefSeq" id="WP_171192672.1">
    <property type="nucleotide sequence ID" value="NZ_CP061032.1"/>
</dbReference>
<comment type="function">
    <text evidence="3">Required for maturation of 30S ribosomal subunits.</text>
</comment>
<keyword evidence="2 3" id="KW-0690">Ribosome biogenesis</keyword>
<proteinExistence type="inferred from homology"/>
<evidence type="ECO:0000256" key="2">
    <source>
        <dbReference type="ARBA" id="ARBA00022517"/>
    </source>
</evidence>
<dbReference type="Proteomes" id="UP000516235">
    <property type="component" value="Chromosome"/>
</dbReference>
<feature type="domain" description="Ribosome maturation factor RimP N-terminal" evidence="4">
    <location>
        <begin position="12"/>
        <end position="89"/>
    </location>
</feature>
<reference evidence="7 8" key="1">
    <citation type="submission" date="2020-08" db="EMBL/GenBank/DDBJ databases">
        <title>novel species in genus Corynebacterium.</title>
        <authorList>
            <person name="Zhang G."/>
        </authorList>
    </citation>
    <scope>NUCLEOTIDE SEQUENCE [LARGE SCALE GENOMIC DNA]</scope>
    <source>
        <strain evidence="7 8">zg-917</strain>
        <strain evidence="6">Zg-917</strain>
    </source>
</reference>
<evidence type="ECO:0000256" key="1">
    <source>
        <dbReference type="ARBA" id="ARBA00022490"/>
    </source>
</evidence>
<dbReference type="HAMAP" id="MF_01077">
    <property type="entry name" value="RimP"/>
    <property type="match status" value="1"/>
</dbReference>
<gene>
    <name evidence="3 6" type="primary">rimP</name>
    <name evidence="5" type="ORF">H7348_01800</name>
    <name evidence="6" type="ORF">IAU68_07400</name>
</gene>
<comment type="subcellular location">
    <subcellularLocation>
        <location evidence="3">Cytoplasm</location>
    </subcellularLocation>
</comment>
<dbReference type="KEGG" id="cluj:IAU68_07400"/>
<dbReference type="Pfam" id="PF02576">
    <property type="entry name" value="RimP_N"/>
    <property type="match status" value="1"/>
</dbReference>
<evidence type="ECO:0000259" key="4">
    <source>
        <dbReference type="Pfam" id="PF02576"/>
    </source>
</evidence>
<evidence type="ECO:0000256" key="3">
    <source>
        <dbReference type="HAMAP-Rule" id="MF_01077"/>
    </source>
</evidence>
<protein>
    <recommendedName>
        <fullName evidence="3">Ribosome maturation factor RimP</fullName>
    </recommendedName>
</protein>
<evidence type="ECO:0000313" key="7">
    <source>
        <dbReference type="Proteomes" id="UP000516235"/>
    </source>
</evidence>
<dbReference type="GO" id="GO:0006412">
    <property type="term" value="P:translation"/>
    <property type="evidence" value="ECO:0007669"/>
    <property type="project" value="TreeGrafter"/>
</dbReference>
<dbReference type="GO" id="GO:0000028">
    <property type="term" value="P:ribosomal small subunit assembly"/>
    <property type="evidence" value="ECO:0007669"/>
    <property type="project" value="TreeGrafter"/>
</dbReference>
<dbReference type="SUPFAM" id="SSF75420">
    <property type="entry name" value="YhbC-like, N-terminal domain"/>
    <property type="match status" value="1"/>
</dbReference>
<dbReference type="GO" id="GO:0005829">
    <property type="term" value="C:cytosol"/>
    <property type="evidence" value="ECO:0007669"/>
    <property type="project" value="TreeGrafter"/>
</dbReference>
<dbReference type="EMBL" id="JACMYE010000001">
    <property type="protein sequence ID" value="MBC3178054.1"/>
    <property type="molecule type" value="Genomic_DNA"/>
</dbReference>
<sequence>MAFPTNDELEQLISPVVAAYAMDIENIRTVKAGKKSQVVIALDSDTHPTLDELEEVSNELSALFDDTESRGEVNFGAGYTLELTTPGVDMPLTAPRHFRRNRGRLVKVGDEAWRMGPLDDAEENVALVRTTKKGEEIRVAPVSEIAGVVVEIEFNAPPAAEVELADQAFAELDAAKAEQEGNK</sequence>
<accession>A0A7H0JWW2</accession>
<dbReference type="Gene3D" id="3.30.300.70">
    <property type="entry name" value="RimP-like superfamily, N-terminal"/>
    <property type="match status" value="1"/>
</dbReference>
<dbReference type="InterPro" id="IPR003728">
    <property type="entry name" value="Ribosome_maturation_RimP"/>
</dbReference>
<name>A0A7H0JWW2_9CORY</name>
<dbReference type="AlphaFoldDB" id="A0A7H0JWW2"/>
<dbReference type="PANTHER" id="PTHR33867">
    <property type="entry name" value="RIBOSOME MATURATION FACTOR RIMP"/>
    <property type="match status" value="1"/>
</dbReference>
<dbReference type="InterPro" id="IPR028989">
    <property type="entry name" value="RimP_N"/>
</dbReference>
<dbReference type="PANTHER" id="PTHR33867:SF1">
    <property type="entry name" value="RIBOSOME MATURATION FACTOR RIMP"/>
    <property type="match status" value="1"/>
</dbReference>
<evidence type="ECO:0000313" key="6">
    <source>
        <dbReference type="EMBL" id="QNP89528.1"/>
    </source>
</evidence>
<dbReference type="InterPro" id="IPR035956">
    <property type="entry name" value="RimP_N_sf"/>
</dbReference>
<dbReference type="NCBIfam" id="NF000930">
    <property type="entry name" value="PRK00092.2-2"/>
    <property type="match status" value="1"/>
</dbReference>
<organism evidence="6 7">
    <name type="scientific">Corynebacterium lujinxingii</name>
    <dbReference type="NCBI Taxonomy" id="2763010"/>
    <lineage>
        <taxon>Bacteria</taxon>
        <taxon>Bacillati</taxon>
        <taxon>Actinomycetota</taxon>
        <taxon>Actinomycetes</taxon>
        <taxon>Mycobacteriales</taxon>
        <taxon>Corynebacteriaceae</taxon>
        <taxon>Corynebacterium</taxon>
    </lineage>
</organism>
<dbReference type="EMBL" id="CP061032">
    <property type="protein sequence ID" value="QNP89528.1"/>
    <property type="molecule type" value="Genomic_DNA"/>
</dbReference>